<evidence type="ECO:0000256" key="5">
    <source>
        <dbReference type="SAM" id="MobiDB-lite"/>
    </source>
</evidence>
<feature type="compositionally biased region" description="Basic and acidic residues" evidence="5">
    <location>
        <begin position="267"/>
        <end position="284"/>
    </location>
</feature>
<dbReference type="GO" id="GO:0032259">
    <property type="term" value="P:methylation"/>
    <property type="evidence" value="ECO:0007669"/>
    <property type="project" value="UniProtKB-KW"/>
</dbReference>
<evidence type="ECO:0000259" key="6">
    <source>
        <dbReference type="Pfam" id="PF00588"/>
    </source>
</evidence>
<organism evidence="7 8">
    <name type="scientific">Algimonas ampicilliniresistens</name>
    <dbReference type="NCBI Taxonomy" id="1298735"/>
    <lineage>
        <taxon>Bacteria</taxon>
        <taxon>Pseudomonadati</taxon>
        <taxon>Pseudomonadota</taxon>
        <taxon>Alphaproteobacteria</taxon>
        <taxon>Maricaulales</taxon>
        <taxon>Robiginitomaculaceae</taxon>
        <taxon>Algimonas</taxon>
    </lineage>
</organism>
<dbReference type="Proteomes" id="UP001161391">
    <property type="component" value="Unassembled WGS sequence"/>
</dbReference>
<accession>A0ABQ5V7Q7</accession>
<keyword evidence="3" id="KW-0808">Transferase</keyword>
<keyword evidence="4" id="KW-0949">S-adenosyl-L-methionine</keyword>
<dbReference type="PANTHER" id="PTHR42786:SF7">
    <property type="entry name" value="TRNA_RRNA METHYLTRANSFERASE SPOU TYPE DOMAIN-CONTAINING PROTEIN"/>
    <property type="match status" value="1"/>
</dbReference>
<dbReference type="CDD" id="cd18093">
    <property type="entry name" value="SpoU-like_TrmJ"/>
    <property type="match status" value="1"/>
</dbReference>
<evidence type="ECO:0000256" key="3">
    <source>
        <dbReference type="ARBA" id="ARBA00022679"/>
    </source>
</evidence>
<dbReference type="InterPro" id="IPR029028">
    <property type="entry name" value="Alpha/beta_knot_MTases"/>
</dbReference>
<dbReference type="PIRSF" id="PIRSF004808">
    <property type="entry name" value="LasT"/>
    <property type="match status" value="1"/>
</dbReference>
<evidence type="ECO:0000313" key="7">
    <source>
        <dbReference type="EMBL" id="GLQ23539.1"/>
    </source>
</evidence>
<keyword evidence="8" id="KW-1185">Reference proteome</keyword>
<dbReference type="Gene3D" id="1.10.8.590">
    <property type="match status" value="1"/>
</dbReference>
<dbReference type="GO" id="GO:0008168">
    <property type="term" value="F:methyltransferase activity"/>
    <property type="evidence" value="ECO:0007669"/>
    <property type="project" value="UniProtKB-KW"/>
</dbReference>
<dbReference type="PANTHER" id="PTHR42786">
    <property type="entry name" value="TRNA/RRNA METHYLTRANSFERASE"/>
    <property type="match status" value="1"/>
</dbReference>
<evidence type="ECO:0000256" key="2">
    <source>
        <dbReference type="ARBA" id="ARBA00022603"/>
    </source>
</evidence>
<sequence>MGANKPGKDVHDQLGRAVGKNGGTVPAVILVNPQLGENIGSAARSMLNFGLTDLRLVAPRDGWPNPAAETLAAGALSVLENAQLFDTTDAAIADLNYVLSATARRREIELPVVGVDGVGSKLRAMERDGTRTGILFGPENAGLTNADVALSDAILTYPVNPAFQSLNLAQAVNVFAFLYAAGEGVPDTFDDALSDVAPREDLVRLFDHMEAELEEAGFFYPAVKKELMRHNIRAPLIRARMTEQEVRTFRGIVKALSRGRGHHIDRKRQSESKKKTETEKKSES</sequence>
<reference evidence="7" key="2">
    <citation type="submission" date="2023-01" db="EMBL/GenBank/DDBJ databases">
        <title>Draft genome sequence of Algimonas ampicilliniresistens strain NBRC 108219.</title>
        <authorList>
            <person name="Sun Q."/>
            <person name="Mori K."/>
        </authorList>
    </citation>
    <scope>NUCLEOTIDE SEQUENCE</scope>
    <source>
        <strain evidence="7">NBRC 108219</strain>
    </source>
</reference>
<dbReference type="SUPFAM" id="SSF75217">
    <property type="entry name" value="alpha/beta knot"/>
    <property type="match status" value="1"/>
</dbReference>
<gene>
    <name evidence="7" type="ORF">GCM10007853_14130</name>
</gene>
<feature type="domain" description="tRNA/rRNA methyltransferase SpoU type" evidence="6">
    <location>
        <begin position="28"/>
        <end position="176"/>
    </location>
</feature>
<proteinExistence type="inferred from homology"/>
<reference evidence="7" key="1">
    <citation type="journal article" date="2014" name="Int. J. Syst. Evol. Microbiol.">
        <title>Complete genome of a new Firmicutes species belonging to the dominant human colonic microbiota ('Ruminococcus bicirculans') reveals two chromosomes and a selective capacity to utilize plant glucans.</title>
        <authorList>
            <consortium name="NISC Comparative Sequencing Program"/>
            <person name="Wegmann U."/>
            <person name="Louis P."/>
            <person name="Goesmann A."/>
            <person name="Henrissat B."/>
            <person name="Duncan S.H."/>
            <person name="Flint H.J."/>
        </authorList>
    </citation>
    <scope>NUCLEOTIDE SEQUENCE</scope>
    <source>
        <strain evidence="7">NBRC 108219</strain>
    </source>
</reference>
<dbReference type="InterPro" id="IPR029026">
    <property type="entry name" value="tRNA_m1G_MTases_N"/>
</dbReference>
<dbReference type="InterPro" id="IPR001537">
    <property type="entry name" value="SpoU_MeTrfase"/>
</dbReference>
<evidence type="ECO:0000256" key="4">
    <source>
        <dbReference type="ARBA" id="ARBA00022691"/>
    </source>
</evidence>
<comment type="caution">
    <text evidence="7">The sequence shown here is derived from an EMBL/GenBank/DDBJ whole genome shotgun (WGS) entry which is preliminary data.</text>
</comment>
<dbReference type="Pfam" id="PF00588">
    <property type="entry name" value="SpoU_methylase"/>
    <property type="match status" value="1"/>
</dbReference>
<keyword evidence="2 7" id="KW-0489">Methyltransferase</keyword>
<evidence type="ECO:0000256" key="1">
    <source>
        <dbReference type="ARBA" id="ARBA00007228"/>
    </source>
</evidence>
<dbReference type="InterPro" id="IPR004384">
    <property type="entry name" value="RNA_MeTrfase_TrmJ/LasT"/>
</dbReference>
<dbReference type="RefSeq" id="WP_284389053.1">
    <property type="nucleotide sequence ID" value="NZ_BSNK01000001.1"/>
</dbReference>
<name>A0ABQ5V7Q7_9PROT</name>
<comment type="similarity">
    <text evidence="1">Belongs to the class IV-like SAM-binding methyltransferase superfamily. RNA methyltransferase TrmH family.</text>
</comment>
<dbReference type="EMBL" id="BSNK01000001">
    <property type="protein sequence ID" value="GLQ23539.1"/>
    <property type="molecule type" value="Genomic_DNA"/>
</dbReference>
<dbReference type="Gene3D" id="3.40.1280.10">
    <property type="match status" value="1"/>
</dbReference>
<feature type="region of interest" description="Disordered" evidence="5">
    <location>
        <begin position="259"/>
        <end position="284"/>
    </location>
</feature>
<evidence type="ECO:0000313" key="8">
    <source>
        <dbReference type="Proteomes" id="UP001161391"/>
    </source>
</evidence>
<protein>
    <submittedName>
        <fullName evidence="7">RNA methyltransferase</fullName>
    </submittedName>
</protein>